<protein>
    <submittedName>
        <fullName evidence="1">Uncharacterized protein</fullName>
    </submittedName>
</protein>
<dbReference type="AlphaFoldDB" id="A0A0F9VS29"/>
<name>A0A0F9VS29_9ZZZZ</name>
<proteinExistence type="predicted"/>
<organism evidence="1">
    <name type="scientific">marine sediment metagenome</name>
    <dbReference type="NCBI Taxonomy" id="412755"/>
    <lineage>
        <taxon>unclassified sequences</taxon>
        <taxon>metagenomes</taxon>
        <taxon>ecological metagenomes</taxon>
    </lineage>
</organism>
<comment type="caution">
    <text evidence="1">The sequence shown here is derived from an EMBL/GenBank/DDBJ whole genome shotgun (WGS) entry which is preliminary data.</text>
</comment>
<evidence type="ECO:0000313" key="1">
    <source>
        <dbReference type="EMBL" id="KKO02748.1"/>
    </source>
</evidence>
<dbReference type="EMBL" id="LAZR01000029">
    <property type="protein sequence ID" value="KKO02748.1"/>
    <property type="molecule type" value="Genomic_DNA"/>
</dbReference>
<gene>
    <name evidence="1" type="ORF">LCGC14_0101970</name>
</gene>
<sequence>MYHSIIIEESLENPRILENYRILRTKFSERQNWHLHIVEITEPVEDAIKEIQNAMIGDRPDYFHIYDEGKDLIVIFKDKVFNIDPNNKSTWQEARAFGAFKLSIPAEQLDFYPSKISEEDEWYSRE</sequence>
<accession>A0A0F9VS29</accession>
<reference evidence="1" key="1">
    <citation type="journal article" date="2015" name="Nature">
        <title>Complex archaea that bridge the gap between prokaryotes and eukaryotes.</title>
        <authorList>
            <person name="Spang A."/>
            <person name="Saw J.H."/>
            <person name="Jorgensen S.L."/>
            <person name="Zaremba-Niedzwiedzka K."/>
            <person name="Martijn J."/>
            <person name="Lind A.E."/>
            <person name="van Eijk R."/>
            <person name="Schleper C."/>
            <person name="Guy L."/>
            <person name="Ettema T.J."/>
        </authorList>
    </citation>
    <scope>NUCLEOTIDE SEQUENCE</scope>
</reference>